<evidence type="ECO:0000256" key="1">
    <source>
        <dbReference type="ARBA" id="ARBA00006738"/>
    </source>
</evidence>
<reference evidence="2 3" key="1">
    <citation type="journal article" date="2011" name="J. Bacteriol.">
        <title>Genome sequence of Chthoniobacter flavus Ellin428, an aerobic heterotrophic soil bacterium.</title>
        <authorList>
            <person name="Kant R."/>
            <person name="van Passel M.W."/>
            <person name="Palva A."/>
            <person name="Lucas S."/>
            <person name="Lapidus A."/>
            <person name="Glavina Del Rio T."/>
            <person name="Dalin E."/>
            <person name="Tice H."/>
            <person name="Bruce D."/>
            <person name="Goodwin L."/>
            <person name="Pitluck S."/>
            <person name="Larimer F.W."/>
            <person name="Land M.L."/>
            <person name="Hauser L."/>
            <person name="Sangwan P."/>
            <person name="de Vos W.M."/>
            <person name="Janssen P.H."/>
            <person name="Smidt H."/>
        </authorList>
    </citation>
    <scope>NUCLEOTIDE SEQUENCE [LARGE SCALE GENOMIC DNA]</scope>
    <source>
        <strain evidence="2 3">Ellin428</strain>
    </source>
</reference>
<dbReference type="InParanoid" id="B4CV56"/>
<comment type="caution">
    <text evidence="2">The sequence shown here is derived from an EMBL/GenBank/DDBJ whole genome shotgun (WGS) entry which is preliminary data.</text>
</comment>
<organism evidence="2 3">
    <name type="scientific">Chthoniobacter flavus Ellin428</name>
    <dbReference type="NCBI Taxonomy" id="497964"/>
    <lineage>
        <taxon>Bacteria</taxon>
        <taxon>Pseudomonadati</taxon>
        <taxon>Verrucomicrobiota</taxon>
        <taxon>Spartobacteria</taxon>
        <taxon>Chthoniobacterales</taxon>
        <taxon>Chthoniobacteraceae</taxon>
        <taxon>Chthoniobacter</taxon>
    </lineage>
</organism>
<dbReference type="InterPro" id="IPR011335">
    <property type="entry name" value="Restrct_endonuc-II-like"/>
</dbReference>
<dbReference type="InterPro" id="IPR003509">
    <property type="entry name" value="UPF0102_YraN-like"/>
</dbReference>
<dbReference type="Gene3D" id="3.40.1350.10">
    <property type="match status" value="1"/>
</dbReference>
<dbReference type="FunCoup" id="B4CV56">
    <property type="interactions" value="242"/>
</dbReference>
<dbReference type="InterPro" id="IPR011856">
    <property type="entry name" value="tRNA_endonuc-like_dom_sf"/>
</dbReference>
<dbReference type="GO" id="GO:0003676">
    <property type="term" value="F:nucleic acid binding"/>
    <property type="evidence" value="ECO:0007669"/>
    <property type="project" value="InterPro"/>
</dbReference>
<dbReference type="EMBL" id="ABVL01000001">
    <property type="protein sequence ID" value="EDY22444.1"/>
    <property type="molecule type" value="Genomic_DNA"/>
</dbReference>
<gene>
    <name evidence="2" type="ORF">CfE428DRAFT_0569</name>
</gene>
<dbReference type="PANTHER" id="PTHR34039:SF1">
    <property type="entry name" value="UPF0102 PROTEIN YRAN"/>
    <property type="match status" value="1"/>
</dbReference>
<dbReference type="eggNOG" id="COG0792">
    <property type="taxonomic scope" value="Bacteria"/>
</dbReference>
<dbReference type="SUPFAM" id="SSF52980">
    <property type="entry name" value="Restriction endonuclease-like"/>
    <property type="match status" value="1"/>
</dbReference>
<dbReference type="STRING" id="497964.CfE428DRAFT_0569"/>
<dbReference type="Pfam" id="PF02021">
    <property type="entry name" value="UPF0102"/>
    <property type="match status" value="1"/>
</dbReference>
<protein>
    <recommendedName>
        <fullName evidence="4">Endonuclease</fullName>
    </recommendedName>
</protein>
<dbReference type="Proteomes" id="UP000005824">
    <property type="component" value="Unassembled WGS sequence"/>
</dbReference>
<evidence type="ECO:0000313" key="3">
    <source>
        <dbReference type="Proteomes" id="UP000005824"/>
    </source>
</evidence>
<dbReference type="AlphaFoldDB" id="B4CV56"/>
<dbReference type="PANTHER" id="PTHR34039">
    <property type="entry name" value="UPF0102 PROTEIN YRAN"/>
    <property type="match status" value="1"/>
</dbReference>
<sequence length="89" mass="10326">MDIVCRDHDTLVFVEVKTRRSLTFGSPAESVTREKQKLIARGALAWLDLLGNPDNILFRFDIVEIIFEEDVPTFHIIKDAFKLPEPYTY</sequence>
<comment type="similarity">
    <text evidence="1">Belongs to the UPF0102 family.</text>
</comment>
<keyword evidence="3" id="KW-1185">Reference proteome</keyword>
<name>B4CV56_9BACT</name>
<evidence type="ECO:0008006" key="4">
    <source>
        <dbReference type="Google" id="ProtNLM"/>
    </source>
</evidence>
<proteinExistence type="inferred from homology"/>
<accession>B4CV56</accession>
<evidence type="ECO:0000313" key="2">
    <source>
        <dbReference type="EMBL" id="EDY22444.1"/>
    </source>
</evidence>